<dbReference type="Gene3D" id="3.90.1150.10">
    <property type="entry name" value="Aspartate Aminotransferase, domain 1"/>
    <property type="match status" value="1"/>
</dbReference>
<organism evidence="7 8">
    <name type="scientific">Nocardioides dubius</name>
    <dbReference type="NCBI Taxonomy" id="317019"/>
    <lineage>
        <taxon>Bacteria</taxon>
        <taxon>Bacillati</taxon>
        <taxon>Actinomycetota</taxon>
        <taxon>Actinomycetes</taxon>
        <taxon>Propionibacteriales</taxon>
        <taxon>Nocardioidaceae</taxon>
        <taxon>Nocardioides</taxon>
    </lineage>
</organism>
<evidence type="ECO:0000313" key="7">
    <source>
        <dbReference type="EMBL" id="GAA1096662.1"/>
    </source>
</evidence>
<comment type="cofactor">
    <cofactor evidence="1 6">
        <name>pyridoxal 5'-phosphate</name>
        <dbReference type="ChEBI" id="CHEBI:597326"/>
    </cofactor>
</comment>
<accession>A0ABN1TPS3</accession>
<keyword evidence="7" id="KW-0808">Transferase</keyword>
<keyword evidence="5 6" id="KW-0456">Lyase</keyword>
<keyword evidence="7" id="KW-0032">Aminotransferase</keyword>
<dbReference type="InterPro" id="IPR002129">
    <property type="entry name" value="PyrdxlP-dep_de-COase"/>
</dbReference>
<keyword evidence="3" id="KW-0210">Decarboxylase</keyword>
<dbReference type="PANTHER" id="PTHR11999:SF70">
    <property type="entry name" value="MIP05841P"/>
    <property type="match status" value="1"/>
</dbReference>
<dbReference type="EMBL" id="BAAALG010000003">
    <property type="protein sequence ID" value="GAA1096662.1"/>
    <property type="molecule type" value="Genomic_DNA"/>
</dbReference>
<name>A0ABN1TPS3_9ACTN</name>
<protein>
    <submittedName>
        <fullName evidence="7">Aminotransferase class V-fold PLP-dependent enzyme</fullName>
    </submittedName>
</protein>
<evidence type="ECO:0000313" key="8">
    <source>
        <dbReference type="Proteomes" id="UP001501581"/>
    </source>
</evidence>
<dbReference type="PANTHER" id="PTHR11999">
    <property type="entry name" value="GROUP II PYRIDOXAL-5-PHOSPHATE DECARBOXYLASE"/>
    <property type="match status" value="1"/>
</dbReference>
<evidence type="ECO:0000256" key="6">
    <source>
        <dbReference type="RuleBase" id="RU000382"/>
    </source>
</evidence>
<dbReference type="InterPro" id="IPR015424">
    <property type="entry name" value="PyrdxlP-dep_Trfase"/>
</dbReference>
<dbReference type="SUPFAM" id="SSF53383">
    <property type="entry name" value="PLP-dependent transferases"/>
    <property type="match status" value="1"/>
</dbReference>
<evidence type="ECO:0000256" key="2">
    <source>
        <dbReference type="ARBA" id="ARBA00009533"/>
    </source>
</evidence>
<gene>
    <name evidence="7" type="ORF">GCM10009668_11720</name>
</gene>
<keyword evidence="4 6" id="KW-0663">Pyridoxal phosphate</keyword>
<keyword evidence="8" id="KW-1185">Reference proteome</keyword>
<comment type="caution">
    <text evidence="7">The sequence shown here is derived from an EMBL/GenBank/DDBJ whole genome shotgun (WGS) entry which is preliminary data.</text>
</comment>
<reference evidence="7 8" key="1">
    <citation type="journal article" date="2019" name="Int. J. Syst. Evol. Microbiol.">
        <title>The Global Catalogue of Microorganisms (GCM) 10K type strain sequencing project: providing services to taxonomists for standard genome sequencing and annotation.</title>
        <authorList>
            <consortium name="The Broad Institute Genomics Platform"/>
            <consortium name="The Broad Institute Genome Sequencing Center for Infectious Disease"/>
            <person name="Wu L."/>
            <person name="Ma J."/>
        </authorList>
    </citation>
    <scope>NUCLEOTIDE SEQUENCE [LARGE SCALE GENOMIC DNA]</scope>
    <source>
        <strain evidence="7 8">JCM 13008</strain>
    </source>
</reference>
<proteinExistence type="inferred from homology"/>
<dbReference type="InterPro" id="IPR015422">
    <property type="entry name" value="PyrdxlP-dep_Trfase_small"/>
</dbReference>
<dbReference type="InterPro" id="IPR010977">
    <property type="entry name" value="Aromatic_deC"/>
</dbReference>
<dbReference type="InterPro" id="IPR015421">
    <property type="entry name" value="PyrdxlP-dep_Trfase_major"/>
</dbReference>
<dbReference type="Proteomes" id="UP001501581">
    <property type="component" value="Unassembled WGS sequence"/>
</dbReference>
<evidence type="ECO:0000256" key="3">
    <source>
        <dbReference type="ARBA" id="ARBA00022793"/>
    </source>
</evidence>
<evidence type="ECO:0000256" key="1">
    <source>
        <dbReference type="ARBA" id="ARBA00001933"/>
    </source>
</evidence>
<sequence length="445" mass="46974">MHDFAPEDRRVLADLADWMAERRAEPTAARPCSGDELPEVGPDGVGIEATWAVLRDALLPSAFPTDHPRYLAFVGGSPAPAAIIADAALSAAAVYGGSELEAGAVVTAERAAMRWLCEVVGYPDSAHGTFVSGGSLANLSALVAARHGRVATDGRAPHVIVAGASAHSSVRSAAAIMGCEVVWAGSPDHPLDRADVADVLSTLDRRDVVAVVATAGATNTGAVDRLEEISELCQERGVWLHVDAAYGGAAMLASSHRKQFAGIERADSITIDPHKWLFTPFDCAAVLYLNPELALAAHRQRAAYLDVVNEADGDNPADYAAHLSRRARGVPVWASLVANGTAAHVDAVEQCLALAAHAVKEIDAAEHLELAGDPHLSVVLFHRVGWSREQYESWSAAARRGGFALVTPTLYGEHHVLRLCFVNPLTTTADIDLVLESLECDAPLS</sequence>
<dbReference type="Pfam" id="PF00282">
    <property type="entry name" value="Pyridoxal_deC"/>
    <property type="match status" value="1"/>
</dbReference>
<dbReference type="Gene3D" id="3.40.640.10">
    <property type="entry name" value="Type I PLP-dependent aspartate aminotransferase-like (Major domain)"/>
    <property type="match status" value="1"/>
</dbReference>
<comment type="similarity">
    <text evidence="2 6">Belongs to the group II decarboxylase family.</text>
</comment>
<evidence type="ECO:0000256" key="5">
    <source>
        <dbReference type="ARBA" id="ARBA00023239"/>
    </source>
</evidence>
<evidence type="ECO:0000256" key="4">
    <source>
        <dbReference type="ARBA" id="ARBA00022898"/>
    </source>
</evidence>
<dbReference type="GO" id="GO:0008483">
    <property type="term" value="F:transaminase activity"/>
    <property type="evidence" value="ECO:0007669"/>
    <property type="project" value="UniProtKB-KW"/>
</dbReference>